<evidence type="ECO:0000256" key="1">
    <source>
        <dbReference type="SAM" id="MobiDB-lite"/>
    </source>
</evidence>
<organism evidence="3 4">
    <name type="scientific">Mixia osmundae (strain CBS 9802 / IAM 14324 / JCM 22182 / KY 12970)</name>
    <dbReference type="NCBI Taxonomy" id="764103"/>
    <lineage>
        <taxon>Eukaryota</taxon>
        <taxon>Fungi</taxon>
        <taxon>Dikarya</taxon>
        <taxon>Basidiomycota</taxon>
        <taxon>Pucciniomycotina</taxon>
        <taxon>Mixiomycetes</taxon>
        <taxon>Mixiales</taxon>
        <taxon>Mixiaceae</taxon>
        <taxon>Mixia</taxon>
    </lineage>
</organism>
<feature type="region of interest" description="Disordered" evidence="1">
    <location>
        <begin position="1"/>
        <end position="102"/>
    </location>
</feature>
<dbReference type="RefSeq" id="XP_014565458.1">
    <property type="nucleotide sequence ID" value="XM_014709972.1"/>
</dbReference>
<dbReference type="InParanoid" id="G7E2G1"/>
<dbReference type="OrthoDB" id="2537856at2759"/>
<dbReference type="EMBL" id="BABT02000110">
    <property type="protein sequence ID" value="GAA97021.1"/>
    <property type="molecule type" value="Genomic_DNA"/>
</dbReference>
<reference evidence="3 4" key="2">
    <citation type="journal article" date="2012" name="Open Biol.">
        <title>Characteristics of nucleosomes and linker DNA regions on the genome of the basidiomycete Mixia osmundae revealed by mono- and dinucleosome mapping.</title>
        <authorList>
            <person name="Nishida H."/>
            <person name="Kondo S."/>
            <person name="Matsumoto T."/>
            <person name="Suzuki Y."/>
            <person name="Yoshikawa H."/>
            <person name="Taylor T.D."/>
            <person name="Sugiyama J."/>
        </authorList>
    </citation>
    <scope>NUCLEOTIDE SEQUENCE [LARGE SCALE GENOMIC DNA]</scope>
    <source>
        <strain evidence="4">CBS 9802 / IAM 14324 / JCM 22182 / KY 12970</strain>
    </source>
</reference>
<feature type="compositionally biased region" description="Basic and acidic residues" evidence="1">
    <location>
        <begin position="55"/>
        <end position="81"/>
    </location>
</feature>
<accession>G7E2G1</accession>
<keyword evidence="2" id="KW-0472">Membrane</keyword>
<feature type="compositionally biased region" description="Polar residues" evidence="1">
    <location>
        <begin position="86"/>
        <end position="96"/>
    </location>
</feature>
<dbReference type="Proteomes" id="UP000009131">
    <property type="component" value="Unassembled WGS sequence"/>
</dbReference>
<feature type="compositionally biased region" description="Low complexity" evidence="1">
    <location>
        <begin position="1"/>
        <end position="16"/>
    </location>
</feature>
<keyword evidence="4" id="KW-1185">Reference proteome</keyword>
<feature type="transmembrane region" description="Helical" evidence="2">
    <location>
        <begin position="200"/>
        <end position="226"/>
    </location>
</feature>
<feature type="transmembrane region" description="Helical" evidence="2">
    <location>
        <begin position="246"/>
        <end position="263"/>
    </location>
</feature>
<comment type="caution">
    <text evidence="3">The sequence shown here is derived from an EMBL/GenBank/DDBJ whole genome shotgun (WGS) entry which is preliminary data.</text>
</comment>
<evidence type="ECO:0000313" key="4">
    <source>
        <dbReference type="Proteomes" id="UP000009131"/>
    </source>
</evidence>
<feature type="transmembrane region" description="Helical" evidence="2">
    <location>
        <begin position="416"/>
        <end position="436"/>
    </location>
</feature>
<proteinExistence type="predicted"/>
<feature type="compositionally biased region" description="Low complexity" evidence="1">
    <location>
        <begin position="44"/>
        <end position="54"/>
    </location>
</feature>
<feature type="transmembrane region" description="Helical" evidence="2">
    <location>
        <begin position="118"/>
        <end position="137"/>
    </location>
</feature>
<gene>
    <name evidence="3" type="primary">Mo03696</name>
    <name evidence="3" type="ORF">E5Q_03696</name>
</gene>
<dbReference type="eggNOG" id="ENOG502SAR4">
    <property type="taxonomic scope" value="Eukaryota"/>
</dbReference>
<dbReference type="AlphaFoldDB" id="G7E2G1"/>
<keyword evidence="2" id="KW-1133">Transmembrane helix</keyword>
<keyword evidence="2" id="KW-0812">Transmembrane</keyword>
<dbReference type="STRING" id="764103.G7E2G1"/>
<reference evidence="3 4" key="1">
    <citation type="journal article" date="2011" name="J. Gen. Appl. Microbiol.">
        <title>Draft genome sequencing of the enigmatic basidiomycete Mixia osmundae.</title>
        <authorList>
            <person name="Nishida H."/>
            <person name="Nagatsuka Y."/>
            <person name="Sugiyama J."/>
        </authorList>
    </citation>
    <scope>NUCLEOTIDE SEQUENCE [LARGE SCALE GENOMIC DNA]</scope>
    <source>
        <strain evidence="4">CBS 9802 / IAM 14324 / JCM 22182 / KY 12970</strain>
    </source>
</reference>
<evidence type="ECO:0000256" key="2">
    <source>
        <dbReference type="SAM" id="Phobius"/>
    </source>
</evidence>
<dbReference type="HOGENOM" id="CLU_627113_0_0_1"/>
<name>G7E2G1_MIXOS</name>
<feature type="transmembrane region" description="Helical" evidence="2">
    <location>
        <begin position="386"/>
        <end position="404"/>
    </location>
</feature>
<sequence>MSSLAASRRRTSSGASNHQPGTSSDRLRQHVASYGSLAPAPNHSSLLLASSRRAPSSERGRHLTREAQLIKESQEESETLRADTLSPVSSRPQSHHTQGEDDFQDLPSFGTFRIIHQTLGVALSAIIFCGLALPPLFGWPPRGSSKRQFYYPLLPQFVQLAIGATAWLATEGLRKPLLRALTFDSPATVPHKQSQRAMTWLCQALPLVGHTVCLELFRLFAIWLGFNLSSSVDRDKDKHEHPPNSFFRAYYLGLGWALAELIIKTLDFLRAVDLYEDVLPADDEEVYWEQIEPEQTAATPGAAQRTTSPRFELVDGSVDEWDLDLNVRASKRRAIGAAFGVHLYELPLMLIMLWRLDSALLALAFTIALSLPFSPVPHVFTAPLSIMWPAVAILHIILSIIWSLHVPKLGIAAVSYMTLIISLIAYFGALASYGALA</sequence>
<protein>
    <submittedName>
        <fullName evidence="3">Uncharacterized protein</fullName>
    </submittedName>
</protein>
<evidence type="ECO:0000313" key="3">
    <source>
        <dbReference type="EMBL" id="GAA97021.1"/>
    </source>
</evidence>
<feature type="transmembrane region" description="Helical" evidence="2">
    <location>
        <begin position="149"/>
        <end position="169"/>
    </location>
</feature>